<dbReference type="InterPro" id="IPR006115">
    <property type="entry name" value="6PGDH_NADP-bd"/>
</dbReference>
<dbReference type="SUPFAM" id="SSF51735">
    <property type="entry name" value="NAD(P)-binding Rossmann-fold domains"/>
    <property type="match status" value="1"/>
</dbReference>
<evidence type="ECO:0000313" key="6">
    <source>
        <dbReference type="Proteomes" id="UP000662747"/>
    </source>
</evidence>
<evidence type="ECO:0000259" key="3">
    <source>
        <dbReference type="Pfam" id="PF03446"/>
    </source>
</evidence>
<evidence type="ECO:0000256" key="2">
    <source>
        <dbReference type="SAM" id="Phobius"/>
    </source>
</evidence>
<dbReference type="PANTHER" id="PTHR43580">
    <property type="entry name" value="OXIDOREDUCTASE GLYR1-RELATED"/>
    <property type="match status" value="1"/>
</dbReference>
<dbReference type="Gene3D" id="3.40.50.720">
    <property type="entry name" value="NAD(P)-binding Rossmann-like Domain"/>
    <property type="match status" value="1"/>
</dbReference>
<dbReference type="InterPro" id="IPR036291">
    <property type="entry name" value="NAD(P)-bd_dom_sf"/>
</dbReference>
<dbReference type="InterPro" id="IPR013328">
    <property type="entry name" value="6PGD_dom2"/>
</dbReference>
<dbReference type="Proteomes" id="UP000662747">
    <property type="component" value="Chromosome"/>
</dbReference>
<feature type="domain" description="NADPH-dependent reductive aminase-like C-terminal" evidence="4">
    <location>
        <begin position="169"/>
        <end position="295"/>
    </location>
</feature>
<evidence type="ECO:0000313" key="5">
    <source>
        <dbReference type="EMBL" id="QSQ21695.1"/>
    </source>
</evidence>
<keyword evidence="6" id="KW-1185">Reference proteome</keyword>
<dbReference type="InterPro" id="IPR051265">
    <property type="entry name" value="HIBADH-related_NP60_sf"/>
</dbReference>
<protein>
    <submittedName>
        <fullName evidence="5">NAD(P)-dependent oxidoreductase</fullName>
    </submittedName>
</protein>
<dbReference type="RefSeq" id="WP_206723272.1">
    <property type="nucleotide sequence ID" value="NZ_CP071090.1"/>
</dbReference>
<dbReference type="PANTHER" id="PTHR43580:SF2">
    <property type="entry name" value="CYTOKINE-LIKE NUCLEAR FACTOR N-PAC"/>
    <property type="match status" value="1"/>
</dbReference>
<dbReference type="Pfam" id="PF21761">
    <property type="entry name" value="RedAm-like_C"/>
    <property type="match status" value="1"/>
</dbReference>
<evidence type="ECO:0000259" key="4">
    <source>
        <dbReference type="Pfam" id="PF21761"/>
    </source>
</evidence>
<keyword evidence="2" id="KW-0812">Transmembrane</keyword>
<feature type="domain" description="6-phosphogluconate dehydrogenase NADP-binding" evidence="3">
    <location>
        <begin position="14"/>
        <end position="163"/>
    </location>
</feature>
<accession>A0ABX7NSE2</accession>
<dbReference type="InterPro" id="IPR048666">
    <property type="entry name" value="RedAm-like_C"/>
</dbReference>
<proteinExistence type="predicted"/>
<dbReference type="PIRSF" id="PIRSF000103">
    <property type="entry name" value="HIBADH"/>
    <property type="match status" value="1"/>
</dbReference>
<keyword evidence="2" id="KW-1133">Transmembrane helix</keyword>
<dbReference type="Gene3D" id="1.10.1040.10">
    <property type="entry name" value="N-(1-d-carboxylethyl)-l-norvaline Dehydrogenase, domain 2"/>
    <property type="match status" value="1"/>
</dbReference>
<reference evidence="5 6" key="1">
    <citation type="submission" date="2021-02" db="EMBL/GenBank/DDBJ databases">
        <title>De Novo genome assembly of isolated myxobacteria.</title>
        <authorList>
            <person name="Stevens D.C."/>
        </authorList>
    </citation>
    <scope>NUCLEOTIDE SEQUENCE [LARGE SCALE GENOMIC DNA]</scope>
    <source>
        <strain evidence="6">SCPEA02</strain>
    </source>
</reference>
<dbReference type="Pfam" id="PF03446">
    <property type="entry name" value="NAD_binding_2"/>
    <property type="match status" value="1"/>
</dbReference>
<dbReference type="EMBL" id="CP071090">
    <property type="protein sequence ID" value="QSQ21695.1"/>
    <property type="molecule type" value="Genomic_DNA"/>
</dbReference>
<evidence type="ECO:0000256" key="1">
    <source>
        <dbReference type="ARBA" id="ARBA00023002"/>
    </source>
</evidence>
<sequence length="299" mass="31233">MNTNTKTHEPRAPITVIGLGLMGAALARTFLKAGHPTTVWNRSAKKADDLVAKGATRAAILSEAIRASPLVVLCVLDHDAVREVLQNAGDAFTGRVFVNLTSETPAQARETAAWASARGIDYLDGAIMDIPQGVGRPQATLLYSGSRSAFTDWQPALSCLGTGTYLGTDAGLAALYDLALLGIMWSTLAGFFHAAALVGTEKIPATTFVPMATGWLSAVAGFLPRMAEQVDSGDYETDVSTLGISAVGLGHLVHASEEQGLTSDVPGSLKALFDRAVAKGHGGHALASLVEVIRRSKPQ</sequence>
<feature type="transmembrane region" description="Helical" evidence="2">
    <location>
        <begin position="12"/>
        <end position="31"/>
    </location>
</feature>
<keyword evidence="2" id="KW-0472">Membrane</keyword>
<keyword evidence="1" id="KW-0560">Oxidoreductase</keyword>
<name>A0ABX7NSE2_9BACT</name>
<organism evidence="5 6">
    <name type="scientific">Pyxidicoccus parkwayensis</name>
    <dbReference type="NCBI Taxonomy" id="2813578"/>
    <lineage>
        <taxon>Bacteria</taxon>
        <taxon>Pseudomonadati</taxon>
        <taxon>Myxococcota</taxon>
        <taxon>Myxococcia</taxon>
        <taxon>Myxococcales</taxon>
        <taxon>Cystobacterineae</taxon>
        <taxon>Myxococcaceae</taxon>
        <taxon>Pyxidicoccus</taxon>
    </lineage>
</organism>
<dbReference type="InterPro" id="IPR015815">
    <property type="entry name" value="HIBADH-related"/>
</dbReference>
<gene>
    <name evidence="5" type="ORF">JY651_42145</name>
</gene>